<name>A0A183FTU9_HELPZ</name>
<keyword evidence="3" id="KW-1185">Reference proteome</keyword>
<dbReference type="Pfam" id="PF10317">
    <property type="entry name" value="7TM_GPCR_Srd"/>
    <property type="match status" value="1"/>
</dbReference>
<accession>A0A3P8AD52</accession>
<keyword evidence="1" id="KW-1133">Transmembrane helix</keyword>
<keyword evidence="1" id="KW-0812">Transmembrane</keyword>
<dbReference type="EMBL" id="UZAH01027141">
    <property type="protein sequence ID" value="VDO88953.1"/>
    <property type="molecule type" value="Genomic_DNA"/>
</dbReference>
<reference evidence="4" key="2">
    <citation type="submission" date="2019-09" db="UniProtKB">
        <authorList>
            <consortium name="WormBaseParasite"/>
        </authorList>
    </citation>
    <scope>IDENTIFICATION</scope>
</reference>
<protein>
    <submittedName>
        <fullName evidence="4">G_PROTEIN_RECEP_F1_2 domain-containing protein</fullName>
    </submittedName>
</protein>
<evidence type="ECO:0000256" key="1">
    <source>
        <dbReference type="SAM" id="Phobius"/>
    </source>
</evidence>
<feature type="transmembrane region" description="Helical" evidence="1">
    <location>
        <begin position="81"/>
        <end position="104"/>
    </location>
</feature>
<gene>
    <name evidence="2" type="ORF">HPBE_LOCUS11541</name>
</gene>
<feature type="transmembrane region" description="Helical" evidence="1">
    <location>
        <begin position="190"/>
        <end position="208"/>
    </location>
</feature>
<feature type="transmembrane region" description="Helical" evidence="1">
    <location>
        <begin position="125"/>
        <end position="148"/>
    </location>
</feature>
<organism evidence="3 4">
    <name type="scientific">Heligmosomoides polygyrus</name>
    <name type="common">Parasitic roundworm</name>
    <dbReference type="NCBI Taxonomy" id="6339"/>
    <lineage>
        <taxon>Eukaryota</taxon>
        <taxon>Metazoa</taxon>
        <taxon>Ecdysozoa</taxon>
        <taxon>Nematoda</taxon>
        <taxon>Chromadorea</taxon>
        <taxon>Rhabditida</taxon>
        <taxon>Rhabditina</taxon>
        <taxon>Rhabditomorpha</taxon>
        <taxon>Strongyloidea</taxon>
        <taxon>Heligmosomidae</taxon>
        <taxon>Heligmosomoides</taxon>
    </lineage>
</organism>
<dbReference type="OrthoDB" id="5830127at2759"/>
<feature type="transmembrane region" description="Helical" evidence="1">
    <location>
        <begin position="6"/>
        <end position="28"/>
    </location>
</feature>
<evidence type="ECO:0000313" key="4">
    <source>
        <dbReference type="WBParaSite" id="HPBE_0001154001-mRNA-1"/>
    </source>
</evidence>
<dbReference type="AlphaFoldDB" id="A0A183FTU9"/>
<feature type="transmembrane region" description="Helical" evidence="1">
    <location>
        <begin position="266"/>
        <end position="289"/>
    </location>
</feature>
<accession>A0A183FTU9</accession>
<evidence type="ECO:0000313" key="3">
    <source>
        <dbReference type="Proteomes" id="UP000050761"/>
    </source>
</evidence>
<evidence type="ECO:0000313" key="2">
    <source>
        <dbReference type="EMBL" id="VDO88953.1"/>
    </source>
</evidence>
<reference evidence="2 3" key="1">
    <citation type="submission" date="2018-11" db="EMBL/GenBank/DDBJ databases">
        <authorList>
            <consortium name="Pathogen Informatics"/>
        </authorList>
    </citation>
    <scope>NUCLEOTIDE SEQUENCE [LARGE SCALE GENOMIC DNA]</scope>
</reference>
<sequence length="319" mass="35443">MSAFVFVEVCGYICAPISIASNVLLLLVVRGNTSRNVAPFKLCFVLSALTGIVLSVTFLLCQPCVLLNERVVLVVLLGPSVFVHPVVATMCFVLFEAAFVLCVLQVASPYLFKVLIRMDKNELRWQIISVVTVVVITWLVVIAPMVYFSTETASEVRTHQEHYERIILAYTKFIWVPHFVSYKLNAIGKLWLIFLVAICIFGCAIVALRATLSSGLMQFTNWRTNLTPRFSQIANTSRLNACSAAALVVGPLLLFSIFAVNDQPTYSYSIPLFLGAAFLPILNAHFIIFNVRTFRKSVSSILSFKQKVVGPISHVSSEH</sequence>
<feature type="transmembrane region" description="Helical" evidence="1">
    <location>
        <begin position="40"/>
        <end position="61"/>
    </location>
</feature>
<feature type="transmembrane region" description="Helical" evidence="1">
    <location>
        <begin position="239"/>
        <end position="260"/>
    </location>
</feature>
<keyword evidence="1" id="KW-0472">Membrane</keyword>
<dbReference type="Proteomes" id="UP000050761">
    <property type="component" value="Unassembled WGS sequence"/>
</dbReference>
<dbReference type="InterPro" id="IPR019421">
    <property type="entry name" value="7TM_GPCR_serpentine_rcpt_Srd"/>
</dbReference>
<dbReference type="WBParaSite" id="HPBE_0001154001-mRNA-1">
    <property type="protein sequence ID" value="HPBE_0001154001-mRNA-1"/>
    <property type="gene ID" value="HPBE_0001154001"/>
</dbReference>
<proteinExistence type="predicted"/>